<dbReference type="Proteomes" id="UP000053097">
    <property type="component" value="Unassembled WGS sequence"/>
</dbReference>
<gene>
    <name evidence="5" type="ORF">X777_03011</name>
</gene>
<evidence type="ECO:0000256" key="2">
    <source>
        <dbReference type="SAM" id="Coils"/>
    </source>
</evidence>
<feature type="transmembrane region" description="Helical" evidence="3">
    <location>
        <begin position="913"/>
        <end position="931"/>
    </location>
</feature>
<feature type="transmembrane region" description="Helical" evidence="3">
    <location>
        <begin position="371"/>
        <end position="395"/>
    </location>
</feature>
<feature type="transmembrane region" description="Helical" evidence="3">
    <location>
        <begin position="1394"/>
        <end position="1416"/>
    </location>
</feature>
<dbReference type="SUPFAM" id="SSF103473">
    <property type="entry name" value="MFS general substrate transporter"/>
    <property type="match status" value="3"/>
</dbReference>
<feature type="transmembrane region" description="Helical" evidence="3">
    <location>
        <begin position="447"/>
        <end position="465"/>
    </location>
</feature>
<feature type="transmembrane region" description="Helical" evidence="3">
    <location>
        <begin position="407"/>
        <end position="435"/>
    </location>
</feature>
<dbReference type="OrthoDB" id="410267at2759"/>
<feature type="transmembrane region" description="Helical" evidence="3">
    <location>
        <begin position="335"/>
        <end position="359"/>
    </location>
</feature>
<organism evidence="5 6">
    <name type="scientific">Ooceraea biroi</name>
    <name type="common">Clonal raider ant</name>
    <name type="synonym">Cerapachys biroi</name>
    <dbReference type="NCBI Taxonomy" id="2015173"/>
    <lineage>
        <taxon>Eukaryota</taxon>
        <taxon>Metazoa</taxon>
        <taxon>Ecdysozoa</taxon>
        <taxon>Arthropoda</taxon>
        <taxon>Hexapoda</taxon>
        <taxon>Insecta</taxon>
        <taxon>Pterygota</taxon>
        <taxon>Neoptera</taxon>
        <taxon>Endopterygota</taxon>
        <taxon>Hymenoptera</taxon>
        <taxon>Apocrita</taxon>
        <taxon>Aculeata</taxon>
        <taxon>Formicoidea</taxon>
        <taxon>Formicidae</taxon>
        <taxon>Dorylinae</taxon>
        <taxon>Ooceraea</taxon>
    </lineage>
</organism>
<dbReference type="EMBL" id="KK107167">
    <property type="protein sequence ID" value="EZA56391.1"/>
    <property type="molecule type" value="Genomic_DNA"/>
</dbReference>
<dbReference type="InterPro" id="IPR036259">
    <property type="entry name" value="MFS_trans_sf"/>
</dbReference>
<keyword evidence="2" id="KW-0175">Coiled coil</keyword>
<feature type="transmembrane region" description="Helical" evidence="3">
    <location>
        <begin position="943"/>
        <end position="960"/>
    </location>
</feature>
<feature type="domain" description="Major facilitator superfamily (MFS) profile" evidence="4">
    <location>
        <begin position="632"/>
        <end position="1055"/>
    </location>
</feature>
<feature type="transmembrane region" description="Helical" evidence="3">
    <location>
        <begin position="60"/>
        <end position="76"/>
    </location>
</feature>
<dbReference type="InterPro" id="IPR011701">
    <property type="entry name" value="MFS"/>
</dbReference>
<feature type="transmembrane region" description="Helical" evidence="3">
    <location>
        <begin position="872"/>
        <end position="893"/>
    </location>
</feature>
<feature type="transmembrane region" description="Helical" evidence="3">
    <location>
        <begin position="1001"/>
        <end position="1020"/>
    </location>
</feature>
<feature type="transmembrane region" description="Helical" evidence="3">
    <location>
        <begin position="496"/>
        <end position="515"/>
    </location>
</feature>
<dbReference type="CDD" id="cd17352">
    <property type="entry name" value="MFS_MCT_SLC16"/>
    <property type="match status" value="1"/>
</dbReference>
<reference evidence="5 6" key="1">
    <citation type="journal article" date="2014" name="Curr. Biol.">
        <title>The genome of the clonal raider ant Cerapachys biroi.</title>
        <authorList>
            <person name="Oxley P.R."/>
            <person name="Ji L."/>
            <person name="Fetter-Pruneda I."/>
            <person name="McKenzie S.K."/>
            <person name="Li C."/>
            <person name="Hu H."/>
            <person name="Zhang G."/>
            <person name="Kronauer D.J."/>
        </authorList>
    </citation>
    <scope>NUCLEOTIDE SEQUENCE [LARGE SCALE GENOMIC DNA]</scope>
</reference>
<dbReference type="InterPro" id="IPR050327">
    <property type="entry name" value="Proton-linked_MCT"/>
</dbReference>
<feature type="transmembrane region" description="Helical" evidence="3">
    <location>
        <begin position="240"/>
        <end position="259"/>
    </location>
</feature>
<sequence>MQLSLRSLDPSFGLLFKDLLEDLNVGSTGTSVIMGVLDAIVNFSGFLVGPLLKKYSYRQVAFFGSFISCIGLILTSRANSMLYIICTYSILGGLGTGLATASTFVALNTFFYKKRGQAVGFSMAGTALAMMCMPQLVHMLLELYGFRGTTLIIGGCALHSLVGSCLLRPFEKQPSVPSPAENIEKRESEALLTINNPGERKMSNGSMWTRDQNAEDKKSKVQPKNESFMKKIKTTFDLDLLKDSIYLNISIGCSLFYVAETNFKLMTPFFLMNIGMTKAEVAFCLSLTALADIFARLSLSILFDRFGWKKRMIFWIFCLLVGISRSTLAEQSERIPLIVMLVIAGFFRGATLINFNLCISECCTLKQLPSAVGIFMVFKGLFVVTMSPLIAVLPIQQCFGLIFAERFANLGIAATQTSLILHLNGTITCSLGLISGPMMKRFTFRQVAYFGSLTVVLGICAAAFATSIPTLIITYCVIIATTLALNTYFRKKRNIAMGFAVTMTGLGPILMPLLIDILLENYATTGTILILAGIATHSLAGASLLRPFEEKQKEILIDKTNDVMKEENSVRKIEDTENEADLESNSVRLLNETNIEEKRHSIHYLENNNAESKENKKISFLRRVAASLDLDLLRDRHYIAIVLGMSISLVAETNFNAMIPFVLAELASLDRTSIATVMSIQAAADITGRLCVPLLAQKAGWTCRNLYVISLLGSILGRTLLSTWGNFYVIIIGIFLIIGLAKGTKAVFQALIIPDYVPLERLPTASGIQMVCNGILSISVGPIIGLELFHEFIVFLIAENSRQYKVNYFPLQLAFNDLVILRTIFSVNVKLRNVKSTFYKNINIFNFAGRSIVQYRFTFISKMSAKVPPDGGWGWIVAMAGALNGLSTIPIIQGFGLVFKDMFVTLNLTATDTAIIINVNLAFGMILGLINGPLLKTFGYRKIAIAGSVMNALGITLTAFANSFTLLIICYGILASVGMAMSMAAFSLAVNSYFTTKRNRAIGFMMTIIGLGPILMPQLASLSLSYYGTQGTVLLLGAYSLHSMVGCLLLQPIKWHMKSVPICDDHSSESINKSPELLTTKEEISNHDVEEKINIHSKKVAINNYQRTRKITTSSIDHDVDVASIYGLDTPPPRKISMDAEINLYNVKDIEMTVINTGLKNNHTNLYGNLQYLRKHNLARSVDSINLGSSFKLFEDFAPTTNKKLTFIDDNDTSQKALEQNALLEKEEDMDSTENKISNNESKRNSIFYRIVRQICNLYDFDLLRDPIYVNIMLGMSIAIFAEANFSLLTPFILADMDMNTAKIATIMSVIAIVDLISRCAAPFLGEWLHQPPRIMYLISLSLLIISRTSLIFTNSFISIVAVAIGLGLAKGIRSVYMVLVVPNYVPIQKLPNASGIQMLTNGMILMCAGPVFGLIRDNTGNYTICIILINCVTALTILIWTAEILITRRKSIQEKMLPKVAT</sequence>
<dbReference type="GO" id="GO:0008028">
    <property type="term" value="F:monocarboxylic acid transmembrane transporter activity"/>
    <property type="evidence" value="ECO:0007669"/>
    <property type="project" value="TreeGrafter"/>
</dbReference>
<dbReference type="PROSITE" id="PS50850">
    <property type="entry name" value="MFS"/>
    <property type="match status" value="2"/>
</dbReference>
<feature type="transmembrane region" description="Helical" evidence="3">
    <location>
        <begin position="311"/>
        <end position="329"/>
    </location>
</feature>
<keyword evidence="3" id="KW-0812">Transmembrane</keyword>
<feature type="domain" description="Major facilitator superfamily (MFS) profile" evidence="4">
    <location>
        <begin position="1"/>
        <end position="550"/>
    </location>
</feature>
<dbReference type="PANTHER" id="PTHR11360">
    <property type="entry name" value="MONOCARBOXYLATE TRANSPORTER"/>
    <property type="match status" value="1"/>
</dbReference>
<feature type="transmembrane region" description="Helical" evidence="3">
    <location>
        <begin position="119"/>
        <end position="137"/>
    </location>
</feature>
<dbReference type="PANTHER" id="PTHR11360:SF237">
    <property type="entry name" value="MONOCARBOXYLATE TRANSPORTER 12-B-LIKE PROTEIN"/>
    <property type="match status" value="1"/>
</dbReference>
<evidence type="ECO:0000256" key="3">
    <source>
        <dbReference type="SAM" id="Phobius"/>
    </source>
</evidence>
<evidence type="ECO:0000313" key="6">
    <source>
        <dbReference type="Proteomes" id="UP000053097"/>
    </source>
</evidence>
<protein>
    <submittedName>
        <fullName evidence="5">Monocarboxylate transporter</fullName>
    </submittedName>
</protein>
<feature type="coiled-coil region" evidence="2">
    <location>
        <begin position="1216"/>
        <end position="1243"/>
    </location>
</feature>
<dbReference type="OMA" id="NDATWPS"/>
<feature type="transmembrane region" description="Helical" evidence="3">
    <location>
        <begin position="1268"/>
        <end position="1295"/>
    </location>
</feature>
<evidence type="ECO:0000259" key="4">
    <source>
        <dbReference type="PROSITE" id="PS50850"/>
    </source>
</evidence>
<evidence type="ECO:0000313" key="5">
    <source>
        <dbReference type="EMBL" id="EZA56391.1"/>
    </source>
</evidence>
<keyword evidence="3" id="KW-1133">Transmembrane helix</keyword>
<feature type="transmembrane region" description="Helical" evidence="3">
    <location>
        <begin position="82"/>
        <end position="107"/>
    </location>
</feature>
<name>A0A026WL45_OOCBI</name>
<feature type="transmembrane region" description="Helical" evidence="3">
    <location>
        <begin position="527"/>
        <end position="545"/>
    </location>
</feature>
<feature type="transmembrane region" description="Helical" evidence="3">
    <location>
        <begin position="143"/>
        <end position="167"/>
    </location>
</feature>
<proteinExistence type="predicted"/>
<feature type="transmembrane region" description="Helical" evidence="3">
    <location>
        <begin position="279"/>
        <end position="299"/>
    </location>
</feature>
<dbReference type="InterPro" id="IPR020846">
    <property type="entry name" value="MFS_dom"/>
</dbReference>
<feature type="transmembrane region" description="Helical" evidence="3">
    <location>
        <begin position="1357"/>
        <end position="1382"/>
    </location>
</feature>
<dbReference type="GO" id="GO:0016020">
    <property type="term" value="C:membrane"/>
    <property type="evidence" value="ECO:0007669"/>
    <property type="project" value="UniProtKB-SubCell"/>
</dbReference>
<feature type="transmembrane region" description="Helical" evidence="3">
    <location>
        <begin position="25"/>
        <end position="48"/>
    </location>
</feature>
<keyword evidence="6" id="KW-1185">Reference proteome</keyword>
<feature type="transmembrane region" description="Helical" evidence="3">
    <location>
        <begin position="1301"/>
        <end position="1322"/>
    </location>
</feature>
<accession>A0A026WL45</accession>
<dbReference type="Gene3D" id="1.20.1250.20">
    <property type="entry name" value="MFS general substrate transporter like domains"/>
    <property type="match status" value="5"/>
</dbReference>
<comment type="subcellular location">
    <subcellularLocation>
        <location evidence="1">Membrane</location>
        <topology evidence="1">Multi-pass membrane protein</topology>
    </subcellularLocation>
</comment>
<feature type="transmembrane region" description="Helical" evidence="3">
    <location>
        <begin position="1032"/>
        <end position="1050"/>
    </location>
</feature>
<evidence type="ECO:0000256" key="1">
    <source>
        <dbReference type="ARBA" id="ARBA00004141"/>
    </source>
</evidence>
<feature type="transmembrane region" description="Helical" evidence="3">
    <location>
        <begin position="471"/>
        <end position="489"/>
    </location>
</feature>
<feature type="transmembrane region" description="Helical" evidence="3">
    <location>
        <begin position="1422"/>
        <end position="1447"/>
    </location>
</feature>
<feature type="transmembrane region" description="Helical" evidence="3">
    <location>
        <begin position="721"/>
        <end position="741"/>
    </location>
</feature>
<feature type="transmembrane region" description="Helical" evidence="3">
    <location>
        <begin position="966"/>
        <end position="989"/>
    </location>
</feature>
<dbReference type="Pfam" id="PF07690">
    <property type="entry name" value="MFS_1"/>
    <property type="match status" value="3"/>
</dbReference>
<keyword evidence="3" id="KW-0472">Membrane</keyword>